<comment type="caution">
    <text evidence="1">The sequence shown here is derived from an EMBL/GenBank/DDBJ whole genome shotgun (WGS) entry which is preliminary data.</text>
</comment>
<evidence type="ECO:0000313" key="1">
    <source>
        <dbReference type="EMBL" id="KLU06634.1"/>
    </source>
</evidence>
<reference evidence="1" key="1">
    <citation type="submission" date="2015-05" db="EMBL/GenBank/DDBJ databases">
        <title>Permanent draft genome of Rhodopirellula islandicus K833.</title>
        <authorList>
            <person name="Kizina J."/>
            <person name="Richter M."/>
            <person name="Glockner F.O."/>
            <person name="Harder J."/>
        </authorList>
    </citation>
    <scope>NUCLEOTIDE SEQUENCE [LARGE SCALE GENOMIC DNA]</scope>
    <source>
        <strain evidence="1">K833</strain>
    </source>
</reference>
<dbReference type="PATRIC" id="fig|595434.4.peg.1334"/>
<keyword evidence="2" id="KW-1185">Reference proteome</keyword>
<accession>A0A0J1EM62</accession>
<protein>
    <submittedName>
        <fullName evidence="1">Uncharacterized protein</fullName>
    </submittedName>
</protein>
<dbReference type="AlphaFoldDB" id="A0A0J1EM62"/>
<dbReference type="Proteomes" id="UP000036367">
    <property type="component" value="Unassembled WGS sequence"/>
</dbReference>
<proteinExistence type="predicted"/>
<gene>
    <name evidence="1" type="ORF">RISK_001389</name>
</gene>
<dbReference type="EMBL" id="LECT01000014">
    <property type="protein sequence ID" value="KLU06634.1"/>
    <property type="molecule type" value="Genomic_DNA"/>
</dbReference>
<evidence type="ECO:0000313" key="2">
    <source>
        <dbReference type="Proteomes" id="UP000036367"/>
    </source>
</evidence>
<organism evidence="1 2">
    <name type="scientific">Rhodopirellula islandica</name>
    <dbReference type="NCBI Taxonomy" id="595434"/>
    <lineage>
        <taxon>Bacteria</taxon>
        <taxon>Pseudomonadati</taxon>
        <taxon>Planctomycetota</taxon>
        <taxon>Planctomycetia</taxon>
        <taxon>Pirellulales</taxon>
        <taxon>Pirellulaceae</taxon>
        <taxon>Rhodopirellula</taxon>
    </lineage>
</organism>
<sequence>MANGLVQRSQWATSLGPEDECTGSLANGQIQWVALRLRLAVGQCGFVAVRYQGRFPWLR</sequence>
<name>A0A0J1EM62_RHOIS</name>